<sequence length="164" mass="18692">MNEKTCVSKELNAKHKKILEGLLKLPENRECADCKTKGPRWASVNLVIFICMQCSGIHRSLGVHISKVRSATLDTWLPEQVAFIQCTIRRDGYLGMEIPGQLLEHGNKQRSFINLTLNKELYKNILAILGVHMREGRISMHLLPKRVSLLSELVLLLVKCLSRY</sequence>
<keyword evidence="1" id="KW-0343">GTPase activation</keyword>
<organism evidence="7 8">
    <name type="scientific">Trapa natans</name>
    <name type="common">Water chestnut</name>
    <dbReference type="NCBI Taxonomy" id="22666"/>
    <lineage>
        <taxon>Eukaryota</taxon>
        <taxon>Viridiplantae</taxon>
        <taxon>Streptophyta</taxon>
        <taxon>Embryophyta</taxon>
        <taxon>Tracheophyta</taxon>
        <taxon>Spermatophyta</taxon>
        <taxon>Magnoliopsida</taxon>
        <taxon>eudicotyledons</taxon>
        <taxon>Gunneridae</taxon>
        <taxon>Pentapetalae</taxon>
        <taxon>rosids</taxon>
        <taxon>malvids</taxon>
        <taxon>Myrtales</taxon>
        <taxon>Lythraceae</taxon>
        <taxon>Trapa</taxon>
    </lineage>
</organism>
<dbReference type="InterPro" id="IPR038508">
    <property type="entry name" value="ArfGAP_dom_sf"/>
</dbReference>
<dbReference type="PRINTS" id="PR00405">
    <property type="entry name" value="REVINTRACTNG"/>
</dbReference>
<dbReference type="EMBL" id="JAXQNO010000017">
    <property type="protein sequence ID" value="KAK4778990.1"/>
    <property type="molecule type" value="Genomic_DNA"/>
</dbReference>
<protein>
    <recommendedName>
        <fullName evidence="6">Arf-GAP domain-containing protein</fullName>
    </recommendedName>
</protein>
<gene>
    <name evidence="7" type="ORF">SAY86_006518</name>
</gene>
<dbReference type="Proteomes" id="UP001346149">
    <property type="component" value="Unassembled WGS sequence"/>
</dbReference>
<keyword evidence="2" id="KW-0479">Metal-binding</keyword>
<dbReference type="SMART" id="SM00105">
    <property type="entry name" value="ArfGap"/>
    <property type="match status" value="1"/>
</dbReference>
<dbReference type="PROSITE" id="PS50115">
    <property type="entry name" value="ARFGAP"/>
    <property type="match status" value="1"/>
</dbReference>
<keyword evidence="3 5" id="KW-0863">Zinc-finger</keyword>
<evidence type="ECO:0000256" key="2">
    <source>
        <dbReference type="ARBA" id="ARBA00022723"/>
    </source>
</evidence>
<reference evidence="7 8" key="1">
    <citation type="journal article" date="2023" name="Hortic Res">
        <title>Pangenome of water caltrop reveals structural variations and asymmetric subgenome divergence after allopolyploidization.</title>
        <authorList>
            <person name="Zhang X."/>
            <person name="Chen Y."/>
            <person name="Wang L."/>
            <person name="Yuan Y."/>
            <person name="Fang M."/>
            <person name="Shi L."/>
            <person name="Lu R."/>
            <person name="Comes H.P."/>
            <person name="Ma Y."/>
            <person name="Chen Y."/>
            <person name="Huang G."/>
            <person name="Zhou Y."/>
            <person name="Zheng Z."/>
            <person name="Qiu Y."/>
        </authorList>
    </citation>
    <scope>NUCLEOTIDE SEQUENCE [LARGE SCALE GENOMIC DNA]</scope>
    <source>
        <strain evidence="7">F231</strain>
    </source>
</reference>
<keyword evidence="8" id="KW-1185">Reference proteome</keyword>
<evidence type="ECO:0000313" key="8">
    <source>
        <dbReference type="Proteomes" id="UP001346149"/>
    </source>
</evidence>
<dbReference type="AlphaFoldDB" id="A0AAN7LC73"/>
<evidence type="ECO:0000256" key="3">
    <source>
        <dbReference type="ARBA" id="ARBA00022771"/>
    </source>
</evidence>
<evidence type="ECO:0000256" key="4">
    <source>
        <dbReference type="ARBA" id="ARBA00022833"/>
    </source>
</evidence>
<dbReference type="CDD" id="cd08204">
    <property type="entry name" value="ArfGap"/>
    <property type="match status" value="1"/>
</dbReference>
<proteinExistence type="predicted"/>
<accession>A0AAN7LC73</accession>
<dbReference type="PANTHER" id="PTHR46419">
    <property type="entry name" value="ADP-RIBOSYLATION FACTOR GTPASE-ACTIVATING PROTEIN AGD5"/>
    <property type="match status" value="1"/>
</dbReference>
<evidence type="ECO:0000259" key="6">
    <source>
        <dbReference type="PROSITE" id="PS50115"/>
    </source>
</evidence>
<keyword evidence="4" id="KW-0862">Zinc</keyword>
<evidence type="ECO:0000256" key="5">
    <source>
        <dbReference type="PROSITE-ProRule" id="PRU00288"/>
    </source>
</evidence>
<dbReference type="Gene3D" id="1.10.220.150">
    <property type="entry name" value="Arf GTPase activating protein"/>
    <property type="match status" value="1"/>
</dbReference>
<dbReference type="Pfam" id="PF01412">
    <property type="entry name" value="ArfGap"/>
    <property type="match status" value="1"/>
</dbReference>
<dbReference type="PANTHER" id="PTHR46419:SF2">
    <property type="entry name" value="ADP-RIBOSYLATION FACTOR GTPASE-ACTIVATING PROTEIN AGD5"/>
    <property type="match status" value="1"/>
</dbReference>
<dbReference type="InterPro" id="IPR001164">
    <property type="entry name" value="ArfGAP_dom"/>
</dbReference>
<evidence type="ECO:0000313" key="7">
    <source>
        <dbReference type="EMBL" id="KAK4778990.1"/>
    </source>
</evidence>
<dbReference type="GO" id="GO:0008270">
    <property type="term" value="F:zinc ion binding"/>
    <property type="evidence" value="ECO:0007669"/>
    <property type="project" value="UniProtKB-KW"/>
</dbReference>
<dbReference type="InterPro" id="IPR037278">
    <property type="entry name" value="ARFGAP/RecO"/>
</dbReference>
<dbReference type="SUPFAM" id="SSF57863">
    <property type="entry name" value="ArfGap/RecO-like zinc finger"/>
    <property type="match status" value="1"/>
</dbReference>
<dbReference type="GO" id="GO:0005096">
    <property type="term" value="F:GTPase activator activity"/>
    <property type="evidence" value="ECO:0007669"/>
    <property type="project" value="UniProtKB-KW"/>
</dbReference>
<feature type="domain" description="Arf-GAP" evidence="6">
    <location>
        <begin position="16"/>
        <end position="104"/>
    </location>
</feature>
<dbReference type="InterPro" id="IPR044520">
    <property type="entry name" value="ARF_GAP_AGD5/15"/>
</dbReference>
<dbReference type="FunFam" id="1.10.220.150:FF:000009">
    <property type="entry name" value="stromal membrane-associated protein 1 isoform X1"/>
    <property type="match status" value="1"/>
</dbReference>
<comment type="caution">
    <text evidence="7">The sequence shown here is derived from an EMBL/GenBank/DDBJ whole genome shotgun (WGS) entry which is preliminary data.</text>
</comment>
<name>A0AAN7LC73_TRANT</name>
<evidence type="ECO:0000256" key="1">
    <source>
        <dbReference type="ARBA" id="ARBA00022468"/>
    </source>
</evidence>